<proteinExistence type="predicted"/>
<dbReference type="EMBL" id="JAQFWQ010000031">
    <property type="protein sequence ID" value="MDA2811523.1"/>
    <property type="molecule type" value="Genomic_DNA"/>
</dbReference>
<name>A0ABT4U3J4_9ACTN</name>
<keyword evidence="2" id="KW-1185">Reference proteome</keyword>
<evidence type="ECO:0000313" key="1">
    <source>
        <dbReference type="EMBL" id="MDA2811523.1"/>
    </source>
</evidence>
<protein>
    <recommendedName>
        <fullName evidence="3">Immunity protein 35 domain-containing protein</fullName>
    </recommendedName>
</protein>
<evidence type="ECO:0008006" key="3">
    <source>
        <dbReference type="Google" id="ProtNLM"/>
    </source>
</evidence>
<evidence type="ECO:0000313" key="2">
    <source>
        <dbReference type="Proteomes" id="UP001527866"/>
    </source>
</evidence>
<accession>A0ABT4U3J4</accession>
<dbReference type="RefSeq" id="WP_270685977.1">
    <property type="nucleotide sequence ID" value="NZ_JAQFWQ010000031.1"/>
</dbReference>
<dbReference type="Proteomes" id="UP001527866">
    <property type="component" value="Unassembled WGS sequence"/>
</dbReference>
<comment type="caution">
    <text evidence="1">The sequence shown here is derived from an EMBL/GenBank/DDBJ whole genome shotgun (WGS) entry which is preliminary data.</text>
</comment>
<organism evidence="1 2">
    <name type="scientific">Nocardiopsis endophytica</name>
    <dbReference type="NCBI Taxonomy" id="3018445"/>
    <lineage>
        <taxon>Bacteria</taxon>
        <taxon>Bacillati</taxon>
        <taxon>Actinomycetota</taxon>
        <taxon>Actinomycetes</taxon>
        <taxon>Streptosporangiales</taxon>
        <taxon>Nocardiopsidaceae</taxon>
        <taxon>Nocardiopsis</taxon>
    </lineage>
</organism>
<sequence>MNEAIQHEDRTIRADERRRRWRHLRDLQAALKRRGIRTWVQGWEDAIRRDRDDYVWHDGPHPYLTLPVRDTAPDIVVVVDGRDYAWRHSDGLPRRVPVDRLGLAVDRVIGTLITS</sequence>
<gene>
    <name evidence="1" type="ORF">O4J56_12855</name>
</gene>
<reference evidence="1 2" key="1">
    <citation type="submission" date="2023-01" db="EMBL/GenBank/DDBJ databases">
        <title>Draft genome sequence of Nocardiopsis sp. RSe5-2 isolated from halophytes.</title>
        <authorList>
            <person name="Duangmal K."/>
            <person name="Chantavorakit T."/>
        </authorList>
    </citation>
    <scope>NUCLEOTIDE SEQUENCE [LARGE SCALE GENOMIC DNA]</scope>
    <source>
        <strain evidence="1 2">RSe5-2</strain>
    </source>
</reference>